<organism evidence="3 4">
    <name type="scientific">Juglans regia</name>
    <name type="common">English walnut</name>
    <dbReference type="NCBI Taxonomy" id="51240"/>
    <lineage>
        <taxon>Eukaryota</taxon>
        <taxon>Viridiplantae</taxon>
        <taxon>Streptophyta</taxon>
        <taxon>Embryophyta</taxon>
        <taxon>Tracheophyta</taxon>
        <taxon>Spermatophyta</taxon>
        <taxon>Magnoliopsida</taxon>
        <taxon>eudicotyledons</taxon>
        <taxon>Gunneridae</taxon>
        <taxon>Pentapetalae</taxon>
        <taxon>rosids</taxon>
        <taxon>fabids</taxon>
        <taxon>Fagales</taxon>
        <taxon>Juglandaceae</taxon>
        <taxon>Juglans</taxon>
    </lineage>
</organism>
<feature type="domain" description="RNase H type-1" evidence="1">
    <location>
        <begin position="108"/>
        <end position="218"/>
    </location>
</feature>
<dbReference type="Proteomes" id="UP000619265">
    <property type="component" value="Unassembled WGS sequence"/>
</dbReference>
<dbReference type="Pfam" id="PF13456">
    <property type="entry name" value="RVT_3"/>
    <property type="match status" value="1"/>
</dbReference>
<sequence length="227" mass="26049">WRAANDLLPTKRNLFFKKIVDNPLCPICSREEESVIHVLWDCLAANDVWASGLSGVQKWKRGEASAIETLEKYKQASSKENFEVQQEAILVNKSRWIHPEADFVKVNWDASLIMKLSRMGMVMIIRDEDGETLLAACDSRRNVRTPEVAKCQALWKALQVCSDLNLQKVIFEGDAKAVIMAVKCEEDDLSVVGSLIDDIRKVFKDRKDWFLQFDYREKKLCCSYIGK</sequence>
<dbReference type="GO" id="GO:0004523">
    <property type="term" value="F:RNA-DNA hybrid ribonuclease activity"/>
    <property type="evidence" value="ECO:0007669"/>
    <property type="project" value="InterPro"/>
</dbReference>
<dbReference type="PANTHER" id="PTHR47074">
    <property type="entry name" value="BNAC02G40300D PROTEIN"/>
    <property type="match status" value="1"/>
</dbReference>
<reference evidence="3" key="2">
    <citation type="submission" date="2020-03" db="EMBL/GenBank/DDBJ databases">
        <title>Walnut 2.0.</title>
        <authorList>
            <person name="Marrano A."/>
            <person name="Britton M."/>
            <person name="Zimin A.V."/>
            <person name="Zaini P.A."/>
            <person name="Workman R."/>
            <person name="Puiu D."/>
            <person name="Bianco L."/>
            <person name="Allen B.J."/>
            <person name="Troggio M."/>
            <person name="Leslie C.A."/>
            <person name="Timp W."/>
            <person name="Dendekar A."/>
            <person name="Salzberg S.L."/>
            <person name="Neale D.B."/>
        </authorList>
    </citation>
    <scope>NUCLEOTIDE SEQUENCE</scope>
    <source>
        <tissue evidence="3">Leaves</tissue>
    </source>
</reference>
<comment type="caution">
    <text evidence="3">The sequence shown here is derived from an EMBL/GenBank/DDBJ whole genome shotgun (WGS) entry which is preliminary data.</text>
</comment>
<feature type="non-terminal residue" evidence="3">
    <location>
        <position position="227"/>
    </location>
</feature>
<dbReference type="EMBL" id="LIHL02000001">
    <property type="protein sequence ID" value="KAF5480251.1"/>
    <property type="molecule type" value="Genomic_DNA"/>
</dbReference>
<feature type="domain" description="Reverse transcriptase zinc-binding" evidence="2">
    <location>
        <begin position="1"/>
        <end position="49"/>
    </location>
</feature>
<dbReference type="Gramene" id="Jr01_10880_p1">
    <property type="protein sequence ID" value="cds.Jr01_10880_p1"/>
    <property type="gene ID" value="Jr01_10880"/>
</dbReference>
<gene>
    <name evidence="3" type="ORF">F2P56_001014</name>
</gene>
<protein>
    <submittedName>
        <fullName evidence="3">Uncharacterized protein</fullName>
    </submittedName>
</protein>
<proteinExistence type="predicted"/>
<evidence type="ECO:0000313" key="3">
    <source>
        <dbReference type="EMBL" id="KAF5480251.1"/>
    </source>
</evidence>
<dbReference type="InterPro" id="IPR036397">
    <property type="entry name" value="RNaseH_sf"/>
</dbReference>
<feature type="non-terminal residue" evidence="3">
    <location>
        <position position="1"/>
    </location>
</feature>
<dbReference type="PANTHER" id="PTHR47074:SF48">
    <property type="entry name" value="POLYNUCLEOTIDYL TRANSFERASE, RIBONUCLEASE H-LIKE SUPERFAMILY PROTEIN"/>
    <property type="match status" value="1"/>
</dbReference>
<evidence type="ECO:0000259" key="1">
    <source>
        <dbReference type="Pfam" id="PF13456"/>
    </source>
</evidence>
<dbReference type="AlphaFoldDB" id="A0A833XZ21"/>
<dbReference type="Pfam" id="PF13966">
    <property type="entry name" value="zf-RVT"/>
    <property type="match status" value="1"/>
</dbReference>
<reference evidence="3" key="1">
    <citation type="submission" date="2015-10" db="EMBL/GenBank/DDBJ databases">
        <authorList>
            <person name="Martinez-Garcia P.J."/>
            <person name="Crepeau M.W."/>
            <person name="Puiu D."/>
            <person name="Gonzalez-Ibeas D."/>
            <person name="Whalen J."/>
            <person name="Stevens K."/>
            <person name="Paul R."/>
            <person name="Butterfield T."/>
            <person name="Britton M."/>
            <person name="Reagan R."/>
            <person name="Chakraborty S."/>
            <person name="Walawage S.L."/>
            <person name="Vasquez-Gross H.A."/>
            <person name="Cardeno C."/>
            <person name="Famula R."/>
            <person name="Pratt K."/>
            <person name="Kuruganti S."/>
            <person name="Aradhya M.K."/>
            <person name="Leslie C.A."/>
            <person name="Dandekar A.M."/>
            <person name="Salzberg S.L."/>
            <person name="Wegrzyn J.L."/>
            <person name="Langley C.H."/>
            <person name="Neale D.B."/>
        </authorList>
    </citation>
    <scope>NUCLEOTIDE SEQUENCE</scope>
    <source>
        <tissue evidence="3">Leaves</tissue>
    </source>
</reference>
<name>A0A833XZ21_JUGRE</name>
<dbReference type="GO" id="GO:0003676">
    <property type="term" value="F:nucleic acid binding"/>
    <property type="evidence" value="ECO:0007669"/>
    <property type="project" value="InterPro"/>
</dbReference>
<evidence type="ECO:0000259" key="2">
    <source>
        <dbReference type="Pfam" id="PF13966"/>
    </source>
</evidence>
<dbReference type="InterPro" id="IPR026960">
    <property type="entry name" value="RVT-Znf"/>
</dbReference>
<accession>A0A833XZ21</accession>
<dbReference type="Gene3D" id="3.30.420.10">
    <property type="entry name" value="Ribonuclease H-like superfamily/Ribonuclease H"/>
    <property type="match status" value="1"/>
</dbReference>
<dbReference type="InterPro" id="IPR002156">
    <property type="entry name" value="RNaseH_domain"/>
</dbReference>
<dbReference type="InterPro" id="IPR052929">
    <property type="entry name" value="RNase_H-like_EbsB-rel"/>
</dbReference>
<evidence type="ECO:0000313" key="4">
    <source>
        <dbReference type="Proteomes" id="UP000619265"/>
    </source>
</evidence>